<evidence type="ECO:0000313" key="2">
    <source>
        <dbReference type="EMBL" id="OKP12891.1"/>
    </source>
</evidence>
<organism evidence="2 3">
    <name type="scientific">Penicillium subrubescens</name>
    <dbReference type="NCBI Taxonomy" id="1316194"/>
    <lineage>
        <taxon>Eukaryota</taxon>
        <taxon>Fungi</taxon>
        <taxon>Dikarya</taxon>
        <taxon>Ascomycota</taxon>
        <taxon>Pezizomycotina</taxon>
        <taxon>Eurotiomycetes</taxon>
        <taxon>Eurotiomycetidae</taxon>
        <taxon>Eurotiales</taxon>
        <taxon>Aspergillaceae</taxon>
        <taxon>Penicillium</taxon>
    </lineage>
</organism>
<dbReference type="EMBL" id="MNBE01000176">
    <property type="protein sequence ID" value="OKP12891.1"/>
    <property type="molecule type" value="Genomic_DNA"/>
</dbReference>
<accession>A0A1Q5UK85</accession>
<dbReference type="AlphaFoldDB" id="A0A1Q5UK85"/>
<name>A0A1Q5UK85_9EURO</name>
<reference evidence="2 3" key="1">
    <citation type="submission" date="2016-10" db="EMBL/GenBank/DDBJ databases">
        <title>Genome sequence of the ascomycete fungus Penicillium subrubescens.</title>
        <authorList>
            <person name="De Vries R.P."/>
            <person name="Peng M."/>
            <person name="Dilokpimol A."/>
            <person name="Hilden K."/>
            <person name="Makela M.R."/>
            <person name="Grigoriev I."/>
            <person name="Riley R."/>
            <person name="Granchi Z."/>
        </authorList>
    </citation>
    <scope>NUCLEOTIDE SEQUENCE [LARGE SCALE GENOMIC DNA]</scope>
    <source>
        <strain evidence="2 3">CBS 132785</strain>
    </source>
</reference>
<keyword evidence="3" id="KW-1185">Reference proteome</keyword>
<protein>
    <submittedName>
        <fullName evidence="2">Uncharacterized protein</fullName>
    </submittedName>
</protein>
<sequence>MLETPRAGLPRTPSSSRHARCEPADEDSVPSQTPQQQPSPPYPHESIHDQSMDDGLPLNPSQSMQGMQNIPNGFYHFVEYPSASQQSDLMVADLEQGFYQAVAQYFYVSSSLWEQFIDDFLTWKKDRFLQHASGVGRANISYLFTAMLHHQFPHPSPVRSNNHFMPNQERN</sequence>
<dbReference type="Proteomes" id="UP000186955">
    <property type="component" value="Unassembled WGS sequence"/>
</dbReference>
<proteinExistence type="predicted"/>
<evidence type="ECO:0000313" key="3">
    <source>
        <dbReference type="Proteomes" id="UP000186955"/>
    </source>
</evidence>
<comment type="caution">
    <text evidence="2">The sequence shown here is derived from an EMBL/GenBank/DDBJ whole genome shotgun (WGS) entry which is preliminary data.</text>
</comment>
<gene>
    <name evidence="2" type="ORF">PENSUB_1456</name>
</gene>
<feature type="region of interest" description="Disordered" evidence="1">
    <location>
        <begin position="1"/>
        <end position="65"/>
    </location>
</feature>
<evidence type="ECO:0000256" key="1">
    <source>
        <dbReference type="SAM" id="MobiDB-lite"/>
    </source>
</evidence>